<dbReference type="SUPFAM" id="SSF160544">
    <property type="entry name" value="EscU C-terminal domain-like"/>
    <property type="match status" value="1"/>
</dbReference>
<dbReference type="AlphaFoldDB" id="A0A5B7YFE4"/>
<evidence type="ECO:0000313" key="6">
    <source>
        <dbReference type="Proteomes" id="UP000304912"/>
    </source>
</evidence>
<keyword evidence="5" id="KW-0969">Cilium</keyword>
<name>A0A5B7YFE4_9ALTE</name>
<dbReference type="PANTHER" id="PTHR30531">
    <property type="entry name" value="FLAGELLAR BIOSYNTHETIC PROTEIN FLHB"/>
    <property type="match status" value="1"/>
</dbReference>
<proteinExistence type="inferred from homology"/>
<comment type="similarity">
    <text evidence="1">Belongs to the type III secretion exporter family.</text>
</comment>
<protein>
    <recommendedName>
        <fullName evidence="2">Flagellar biosynthetic protein FlhB</fullName>
    </recommendedName>
</protein>
<dbReference type="OrthoDB" id="5244399at2"/>
<organism evidence="5 6">
    <name type="scientific">Salinimonas iocasae</name>
    <dbReference type="NCBI Taxonomy" id="2572577"/>
    <lineage>
        <taxon>Bacteria</taxon>
        <taxon>Pseudomonadati</taxon>
        <taxon>Pseudomonadota</taxon>
        <taxon>Gammaproteobacteria</taxon>
        <taxon>Alteromonadales</taxon>
        <taxon>Alteromonadaceae</taxon>
        <taxon>Alteromonas/Salinimonas group</taxon>
        <taxon>Salinimonas</taxon>
    </lineage>
</organism>
<dbReference type="PANTHER" id="PTHR30531:SF12">
    <property type="entry name" value="FLAGELLAR BIOSYNTHETIC PROTEIN FLHB"/>
    <property type="match status" value="1"/>
</dbReference>
<reference evidence="5 6" key="1">
    <citation type="submission" date="2019-04" db="EMBL/GenBank/DDBJ databases">
        <title>Salinimonas iocasae sp. nov., a halophilic bacterium isolated from the outer tube casing of tubeworms in Okinawa Trough.</title>
        <authorList>
            <person name="Zhang H."/>
            <person name="Wang H."/>
            <person name="Li C."/>
        </authorList>
    </citation>
    <scope>NUCLEOTIDE SEQUENCE [LARGE SCALE GENOMIC DNA]</scope>
    <source>
        <strain evidence="5 6">KX18D6</strain>
    </source>
</reference>
<comment type="function">
    <text evidence="4">Required for formation of the rod structure in the basal body of the flagellar apparatus. Together with FliI and FliH, may constitute the export apparatus of flagellin.</text>
</comment>
<keyword evidence="3" id="KW-0813">Transport</keyword>
<evidence type="ECO:0000313" key="5">
    <source>
        <dbReference type="EMBL" id="QCZ94361.1"/>
    </source>
</evidence>
<keyword evidence="3" id="KW-1006">Bacterial flagellum protein export</keyword>
<evidence type="ECO:0000256" key="1">
    <source>
        <dbReference type="ARBA" id="ARBA00010690"/>
    </source>
</evidence>
<dbReference type="InterPro" id="IPR029025">
    <property type="entry name" value="T3SS_substrate_exporter_C"/>
</dbReference>
<dbReference type="GO" id="GO:0005886">
    <property type="term" value="C:plasma membrane"/>
    <property type="evidence" value="ECO:0007669"/>
    <property type="project" value="TreeGrafter"/>
</dbReference>
<dbReference type="RefSeq" id="WP_139757101.1">
    <property type="nucleotide sequence ID" value="NZ_CP039852.1"/>
</dbReference>
<keyword evidence="5" id="KW-0966">Cell projection</keyword>
<dbReference type="Gene3D" id="3.40.1690.10">
    <property type="entry name" value="secretion proteins EscU"/>
    <property type="match status" value="1"/>
</dbReference>
<evidence type="ECO:0000256" key="4">
    <source>
        <dbReference type="ARBA" id="ARBA00025078"/>
    </source>
</evidence>
<keyword evidence="6" id="KW-1185">Reference proteome</keyword>
<evidence type="ECO:0000256" key="2">
    <source>
        <dbReference type="ARBA" id="ARBA00021622"/>
    </source>
</evidence>
<sequence length="101" mass="11116">MKKSFRSAVGLKYNAGDKRTAPKVIAKGHGDIAEQILALAEDNGVLIHEDPALMEVLNQLDLGQDIPEALYFTIAELIAYSYVLQGKVPENWEQTGIPHKV</sequence>
<evidence type="ECO:0000256" key="3">
    <source>
        <dbReference type="ARBA" id="ARBA00023225"/>
    </source>
</evidence>
<dbReference type="EMBL" id="CP039852">
    <property type="protein sequence ID" value="QCZ94361.1"/>
    <property type="molecule type" value="Genomic_DNA"/>
</dbReference>
<dbReference type="Proteomes" id="UP000304912">
    <property type="component" value="Chromosome"/>
</dbReference>
<dbReference type="KEGG" id="salk:FBQ74_13165"/>
<accession>A0A5B7YFE4</accession>
<keyword evidence="3" id="KW-0653">Protein transport</keyword>
<dbReference type="Pfam" id="PF01312">
    <property type="entry name" value="Bac_export_2"/>
    <property type="match status" value="1"/>
</dbReference>
<keyword evidence="5" id="KW-0282">Flagellum</keyword>
<gene>
    <name evidence="5" type="ORF">FBQ74_13165</name>
</gene>
<dbReference type="GO" id="GO:0009306">
    <property type="term" value="P:protein secretion"/>
    <property type="evidence" value="ECO:0007669"/>
    <property type="project" value="InterPro"/>
</dbReference>
<dbReference type="InterPro" id="IPR006135">
    <property type="entry name" value="T3SS_substrate_exporter"/>
</dbReference>